<evidence type="ECO:0000256" key="2">
    <source>
        <dbReference type="ARBA" id="ARBA00023015"/>
    </source>
</evidence>
<dbReference type="CDD" id="cd06171">
    <property type="entry name" value="Sigma70_r4"/>
    <property type="match status" value="1"/>
</dbReference>
<keyword evidence="2" id="KW-0805">Transcription regulation</keyword>
<accession>A0A412TP05</accession>
<feature type="domain" description="RNA polymerase sigma factor 70 region 4 type 2" evidence="6">
    <location>
        <begin position="103"/>
        <end position="154"/>
    </location>
</feature>
<evidence type="ECO:0000259" key="6">
    <source>
        <dbReference type="Pfam" id="PF08281"/>
    </source>
</evidence>
<dbReference type="GO" id="GO:0003677">
    <property type="term" value="F:DNA binding"/>
    <property type="evidence" value="ECO:0007669"/>
    <property type="project" value="InterPro"/>
</dbReference>
<dbReference type="RefSeq" id="WP_046405145.1">
    <property type="nucleotide sequence ID" value="NZ_JADNGC010000018.1"/>
</dbReference>
<dbReference type="NCBIfam" id="TIGR02985">
    <property type="entry name" value="Sig70_bacteroi1"/>
    <property type="match status" value="1"/>
</dbReference>
<dbReference type="NCBIfam" id="TIGR02937">
    <property type="entry name" value="sigma70-ECF"/>
    <property type="match status" value="1"/>
</dbReference>
<dbReference type="GO" id="GO:0006352">
    <property type="term" value="P:DNA-templated transcription initiation"/>
    <property type="evidence" value="ECO:0007669"/>
    <property type="project" value="InterPro"/>
</dbReference>
<dbReference type="InterPro" id="IPR014327">
    <property type="entry name" value="RNA_pol_sigma70_bacteroid"/>
</dbReference>
<protein>
    <submittedName>
        <fullName evidence="7">RNA polymerase sigma-70 factor</fullName>
    </submittedName>
</protein>
<proteinExistence type="inferred from homology"/>
<dbReference type="InterPro" id="IPR013325">
    <property type="entry name" value="RNA_pol_sigma_r2"/>
</dbReference>
<dbReference type="InterPro" id="IPR039425">
    <property type="entry name" value="RNA_pol_sigma-70-like"/>
</dbReference>
<keyword evidence="4" id="KW-0804">Transcription</keyword>
<evidence type="ECO:0000256" key="1">
    <source>
        <dbReference type="ARBA" id="ARBA00010641"/>
    </source>
</evidence>
<dbReference type="PANTHER" id="PTHR43133:SF46">
    <property type="entry name" value="RNA POLYMERASE SIGMA-70 FACTOR ECF SUBFAMILY"/>
    <property type="match status" value="1"/>
</dbReference>
<dbReference type="InterPro" id="IPR007627">
    <property type="entry name" value="RNA_pol_sigma70_r2"/>
</dbReference>
<organism evidence="7 8">
    <name type="scientific">Odoribacter splanchnicus</name>
    <dbReference type="NCBI Taxonomy" id="28118"/>
    <lineage>
        <taxon>Bacteria</taxon>
        <taxon>Pseudomonadati</taxon>
        <taxon>Bacteroidota</taxon>
        <taxon>Bacteroidia</taxon>
        <taxon>Bacteroidales</taxon>
        <taxon>Odoribacteraceae</taxon>
        <taxon>Odoribacter</taxon>
    </lineage>
</organism>
<dbReference type="InterPro" id="IPR036388">
    <property type="entry name" value="WH-like_DNA-bd_sf"/>
</dbReference>
<evidence type="ECO:0000256" key="4">
    <source>
        <dbReference type="ARBA" id="ARBA00023163"/>
    </source>
</evidence>
<name>A0A412TP05_9BACT</name>
<keyword evidence="3" id="KW-0731">Sigma factor</keyword>
<dbReference type="InterPro" id="IPR013249">
    <property type="entry name" value="RNA_pol_sigma70_r4_t2"/>
</dbReference>
<comment type="similarity">
    <text evidence="1">Belongs to the sigma-70 factor family. ECF subfamily.</text>
</comment>
<evidence type="ECO:0000259" key="5">
    <source>
        <dbReference type="Pfam" id="PF04542"/>
    </source>
</evidence>
<dbReference type="Proteomes" id="UP000284243">
    <property type="component" value="Unassembled WGS sequence"/>
</dbReference>
<dbReference type="PANTHER" id="PTHR43133">
    <property type="entry name" value="RNA POLYMERASE ECF-TYPE SIGMA FACTO"/>
    <property type="match status" value="1"/>
</dbReference>
<evidence type="ECO:0000313" key="8">
    <source>
        <dbReference type="Proteomes" id="UP000284243"/>
    </source>
</evidence>
<evidence type="ECO:0000256" key="3">
    <source>
        <dbReference type="ARBA" id="ARBA00023082"/>
    </source>
</evidence>
<reference evidence="7 8" key="1">
    <citation type="submission" date="2018-08" db="EMBL/GenBank/DDBJ databases">
        <title>A genome reference for cultivated species of the human gut microbiota.</title>
        <authorList>
            <person name="Zou Y."/>
            <person name="Xue W."/>
            <person name="Luo G."/>
        </authorList>
    </citation>
    <scope>NUCLEOTIDE SEQUENCE [LARGE SCALE GENOMIC DNA]</scope>
    <source>
        <strain evidence="7 8">AF16-14</strain>
    </source>
</reference>
<feature type="domain" description="RNA polymerase sigma-70 region 2" evidence="5">
    <location>
        <begin position="12"/>
        <end position="78"/>
    </location>
</feature>
<dbReference type="Gene3D" id="1.10.10.10">
    <property type="entry name" value="Winged helix-like DNA-binding domain superfamily/Winged helix DNA-binding domain"/>
    <property type="match status" value="1"/>
</dbReference>
<dbReference type="Pfam" id="PF08281">
    <property type="entry name" value="Sigma70_r4_2"/>
    <property type="match status" value="1"/>
</dbReference>
<evidence type="ECO:0000313" key="7">
    <source>
        <dbReference type="EMBL" id="RGU55459.1"/>
    </source>
</evidence>
<dbReference type="Gene3D" id="1.10.1740.10">
    <property type="match status" value="1"/>
</dbReference>
<dbReference type="Pfam" id="PF04542">
    <property type="entry name" value="Sigma70_r2"/>
    <property type="match status" value="1"/>
</dbReference>
<dbReference type="InterPro" id="IPR013324">
    <property type="entry name" value="RNA_pol_sigma_r3/r4-like"/>
</dbReference>
<dbReference type="AlphaFoldDB" id="A0A412TP05"/>
<dbReference type="GO" id="GO:0016987">
    <property type="term" value="F:sigma factor activity"/>
    <property type="evidence" value="ECO:0007669"/>
    <property type="project" value="UniProtKB-KW"/>
</dbReference>
<sequence>MYISNLNSFKTLFQENYSEMVRIALFYVHDLAIAEDITQEVFTKLWEKREKLDTIDNLKGYISYAIKNGCLNYLEHQQVVNKYQQEYIQQIAEDDSTDEFIQKVQVSLTQLPPKRRKILELRVVDAKSYQEIAKQEGISINTVKDHIKKAYAFLRKEVYQEVQDFILFLALTHSPKMLIKK</sequence>
<dbReference type="EMBL" id="QRYC01000017">
    <property type="protein sequence ID" value="RGU55459.1"/>
    <property type="molecule type" value="Genomic_DNA"/>
</dbReference>
<dbReference type="SUPFAM" id="SSF88659">
    <property type="entry name" value="Sigma3 and sigma4 domains of RNA polymerase sigma factors"/>
    <property type="match status" value="1"/>
</dbReference>
<dbReference type="InterPro" id="IPR014284">
    <property type="entry name" value="RNA_pol_sigma-70_dom"/>
</dbReference>
<comment type="caution">
    <text evidence="7">The sequence shown here is derived from an EMBL/GenBank/DDBJ whole genome shotgun (WGS) entry which is preliminary data.</text>
</comment>
<dbReference type="SUPFAM" id="SSF88946">
    <property type="entry name" value="Sigma2 domain of RNA polymerase sigma factors"/>
    <property type="match status" value="1"/>
</dbReference>
<gene>
    <name evidence="7" type="ORF">DWW57_12060</name>
</gene>